<reference evidence="1" key="1">
    <citation type="submission" date="2014-09" db="EMBL/GenBank/DDBJ databases">
        <authorList>
            <person name="Magalhaes I.L.F."/>
            <person name="Oliveira U."/>
            <person name="Santos F.R."/>
            <person name="Vidigal T.H.D.A."/>
            <person name="Brescovit A.D."/>
            <person name="Santos A.J."/>
        </authorList>
    </citation>
    <scope>NUCLEOTIDE SEQUENCE</scope>
    <source>
        <tissue evidence="1">Shoot tissue taken approximately 20 cm above the soil surface</tissue>
    </source>
</reference>
<proteinExistence type="predicted"/>
<dbReference type="EMBL" id="GBRH01198783">
    <property type="protein sequence ID" value="JAD99112.1"/>
    <property type="molecule type" value="Transcribed_RNA"/>
</dbReference>
<evidence type="ECO:0000313" key="1">
    <source>
        <dbReference type="EMBL" id="JAD99112.1"/>
    </source>
</evidence>
<reference evidence="1" key="2">
    <citation type="journal article" date="2015" name="Data Brief">
        <title>Shoot transcriptome of the giant reed, Arundo donax.</title>
        <authorList>
            <person name="Barrero R.A."/>
            <person name="Guerrero F.D."/>
            <person name="Moolhuijzen P."/>
            <person name="Goolsby J.A."/>
            <person name="Tidwell J."/>
            <person name="Bellgard S.E."/>
            <person name="Bellgard M.I."/>
        </authorList>
    </citation>
    <scope>NUCLEOTIDE SEQUENCE</scope>
    <source>
        <tissue evidence="1">Shoot tissue taken approximately 20 cm above the soil surface</tissue>
    </source>
</reference>
<sequence length="10" mass="1244">MWRVAKRVTP</sequence>
<protein>
    <submittedName>
        <fullName evidence="1">Uncharacterized protein</fullName>
    </submittedName>
</protein>
<organism evidence="1">
    <name type="scientific">Arundo donax</name>
    <name type="common">Giant reed</name>
    <name type="synonym">Donax arundinaceus</name>
    <dbReference type="NCBI Taxonomy" id="35708"/>
    <lineage>
        <taxon>Eukaryota</taxon>
        <taxon>Viridiplantae</taxon>
        <taxon>Streptophyta</taxon>
        <taxon>Embryophyta</taxon>
        <taxon>Tracheophyta</taxon>
        <taxon>Spermatophyta</taxon>
        <taxon>Magnoliopsida</taxon>
        <taxon>Liliopsida</taxon>
        <taxon>Poales</taxon>
        <taxon>Poaceae</taxon>
        <taxon>PACMAD clade</taxon>
        <taxon>Arundinoideae</taxon>
        <taxon>Arundineae</taxon>
        <taxon>Arundo</taxon>
    </lineage>
</organism>
<name>A0A0A9ESY9_ARUDO</name>
<accession>A0A0A9ESY9</accession>